<dbReference type="EMBL" id="JAFHDT010000015">
    <property type="protein sequence ID" value="KAI7800083.1"/>
    <property type="molecule type" value="Genomic_DNA"/>
</dbReference>
<feature type="compositionally biased region" description="Basic and acidic residues" evidence="6">
    <location>
        <begin position="101"/>
        <end position="115"/>
    </location>
</feature>
<proteinExistence type="predicted"/>
<evidence type="ECO:0000256" key="3">
    <source>
        <dbReference type="ARBA" id="ARBA00023159"/>
    </source>
</evidence>
<keyword evidence="2" id="KW-0805">Transcription regulation</keyword>
<evidence type="ECO:0000256" key="5">
    <source>
        <dbReference type="ARBA" id="ARBA00023242"/>
    </source>
</evidence>
<keyword evidence="3" id="KW-0010">Activator</keyword>
<keyword evidence="4" id="KW-0804">Transcription</keyword>
<name>A0A9W7TJN1_TRIRA</name>
<dbReference type="PANTHER" id="PTHR15405">
    <property type="entry name" value="PROLINE-RICH NUCLEAR RECEPTOR COACTIVATOR"/>
    <property type="match status" value="1"/>
</dbReference>
<evidence type="ECO:0000256" key="1">
    <source>
        <dbReference type="ARBA" id="ARBA00004123"/>
    </source>
</evidence>
<feature type="compositionally biased region" description="Pro residues" evidence="6">
    <location>
        <begin position="137"/>
        <end position="147"/>
    </location>
</feature>
<dbReference type="InterPro" id="IPR028322">
    <property type="entry name" value="PNRC-like_rgn"/>
</dbReference>
<feature type="compositionally biased region" description="Basic and acidic residues" evidence="6">
    <location>
        <begin position="69"/>
        <end position="78"/>
    </location>
</feature>
<dbReference type="Proteomes" id="UP001059041">
    <property type="component" value="Linkage Group LG15"/>
</dbReference>
<keyword evidence="5" id="KW-0539">Nucleus</keyword>
<dbReference type="OrthoDB" id="8959733at2759"/>
<feature type="region of interest" description="Disordered" evidence="6">
    <location>
        <begin position="53"/>
        <end position="150"/>
    </location>
</feature>
<evidence type="ECO:0000313" key="8">
    <source>
        <dbReference type="Proteomes" id="UP001059041"/>
    </source>
</evidence>
<dbReference type="Pfam" id="PF15365">
    <property type="entry name" value="PNRC"/>
    <property type="match status" value="1"/>
</dbReference>
<dbReference type="GO" id="GO:0005634">
    <property type="term" value="C:nucleus"/>
    <property type="evidence" value="ECO:0007669"/>
    <property type="project" value="UniProtKB-SubCell"/>
</dbReference>
<gene>
    <name evidence="7" type="ORF">IRJ41_023743</name>
</gene>
<dbReference type="InterPro" id="IPR026780">
    <property type="entry name" value="PNRC1/2"/>
</dbReference>
<comment type="caution">
    <text evidence="7">The sequence shown here is derived from an EMBL/GenBank/DDBJ whole genome shotgun (WGS) entry which is preliminary data.</text>
</comment>
<evidence type="ECO:0000313" key="7">
    <source>
        <dbReference type="EMBL" id="KAI7800083.1"/>
    </source>
</evidence>
<evidence type="ECO:0000256" key="6">
    <source>
        <dbReference type="SAM" id="MobiDB-lite"/>
    </source>
</evidence>
<organism evidence="7 8">
    <name type="scientific">Triplophysa rosa</name>
    <name type="common">Cave loach</name>
    <dbReference type="NCBI Taxonomy" id="992332"/>
    <lineage>
        <taxon>Eukaryota</taxon>
        <taxon>Metazoa</taxon>
        <taxon>Chordata</taxon>
        <taxon>Craniata</taxon>
        <taxon>Vertebrata</taxon>
        <taxon>Euteleostomi</taxon>
        <taxon>Actinopterygii</taxon>
        <taxon>Neopterygii</taxon>
        <taxon>Teleostei</taxon>
        <taxon>Ostariophysi</taxon>
        <taxon>Cypriniformes</taxon>
        <taxon>Nemacheilidae</taxon>
        <taxon>Triplophysa</taxon>
    </lineage>
</organism>
<protein>
    <submittedName>
        <fullName evidence="7">Proline-rich nuclear receptor coactivator 1</fullName>
    </submittedName>
</protein>
<keyword evidence="7" id="KW-0675">Receptor</keyword>
<dbReference type="GO" id="GO:0016071">
    <property type="term" value="P:mRNA metabolic process"/>
    <property type="evidence" value="ECO:0007669"/>
    <property type="project" value="UniProtKB-ARBA"/>
</dbReference>
<accession>A0A9W7TJN1</accession>
<sequence length="184" mass="20459">MLGDAFGHRVESSVGNKAVKTNRSKQILRKRGRIVLNKDNRDTANISKTCYKPSLTTHDETKPATNKQSKAERCDRGHQPSHLCLNLNDGRRHRNAPDNTELAKTHESVTRREKMNVCSEPSSDGEKTYAGAKFSEPPSPSVLPKPPSHWVGEHARLDAAAQTACSKEQMSVCLKTLLKLHEKP</sequence>
<reference evidence="7" key="1">
    <citation type="submission" date="2021-02" db="EMBL/GenBank/DDBJ databases">
        <title>Comparative genomics reveals that relaxation of natural selection precedes convergent phenotypic evolution of cavefish.</title>
        <authorList>
            <person name="Peng Z."/>
        </authorList>
    </citation>
    <scope>NUCLEOTIDE SEQUENCE</scope>
    <source>
        <tissue evidence="7">Muscle</tissue>
    </source>
</reference>
<evidence type="ECO:0000256" key="4">
    <source>
        <dbReference type="ARBA" id="ARBA00023163"/>
    </source>
</evidence>
<evidence type="ECO:0000256" key="2">
    <source>
        <dbReference type="ARBA" id="ARBA00023015"/>
    </source>
</evidence>
<comment type="subcellular location">
    <subcellularLocation>
        <location evidence="1">Nucleus</location>
    </subcellularLocation>
</comment>
<dbReference type="AlphaFoldDB" id="A0A9W7TJN1"/>
<keyword evidence="8" id="KW-1185">Reference proteome</keyword>